<dbReference type="AlphaFoldDB" id="A0A8T0X5N0"/>
<accession>A0A8T0X5N0</accession>
<protein>
    <submittedName>
        <fullName evidence="2">Uncharacterized protein</fullName>
    </submittedName>
</protein>
<reference evidence="2" key="1">
    <citation type="submission" date="2020-05" db="EMBL/GenBank/DDBJ databases">
        <title>WGS assembly of Panicum virgatum.</title>
        <authorList>
            <person name="Lovell J.T."/>
            <person name="Jenkins J."/>
            <person name="Shu S."/>
            <person name="Juenger T.E."/>
            <person name="Schmutz J."/>
        </authorList>
    </citation>
    <scope>NUCLEOTIDE SEQUENCE</scope>
    <source>
        <strain evidence="2">AP13</strain>
    </source>
</reference>
<keyword evidence="3" id="KW-1185">Reference proteome</keyword>
<evidence type="ECO:0000313" key="2">
    <source>
        <dbReference type="EMBL" id="KAG2654167.1"/>
    </source>
</evidence>
<comment type="caution">
    <text evidence="2">The sequence shown here is derived from an EMBL/GenBank/DDBJ whole genome shotgun (WGS) entry which is preliminary data.</text>
</comment>
<dbReference type="EMBL" id="CM029038">
    <property type="protein sequence ID" value="KAG2654167.1"/>
    <property type="molecule type" value="Genomic_DNA"/>
</dbReference>
<gene>
    <name evidence="2" type="ORF">PVAP13_1NG493319</name>
</gene>
<evidence type="ECO:0000313" key="3">
    <source>
        <dbReference type="Proteomes" id="UP000823388"/>
    </source>
</evidence>
<dbReference type="Proteomes" id="UP000823388">
    <property type="component" value="Chromosome 1N"/>
</dbReference>
<feature type="region of interest" description="Disordered" evidence="1">
    <location>
        <begin position="60"/>
        <end position="88"/>
    </location>
</feature>
<proteinExistence type="predicted"/>
<evidence type="ECO:0000256" key="1">
    <source>
        <dbReference type="SAM" id="MobiDB-lite"/>
    </source>
</evidence>
<organism evidence="2 3">
    <name type="scientific">Panicum virgatum</name>
    <name type="common">Blackwell switchgrass</name>
    <dbReference type="NCBI Taxonomy" id="38727"/>
    <lineage>
        <taxon>Eukaryota</taxon>
        <taxon>Viridiplantae</taxon>
        <taxon>Streptophyta</taxon>
        <taxon>Embryophyta</taxon>
        <taxon>Tracheophyta</taxon>
        <taxon>Spermatophyta</taxon>
        <taxon>Magnoliopsida</taxon>
        <taxon>Liliopsida</taxon>
        <taxon>Poales</taxon>
        <taxon>Poaceae</taxon>
        <taxon>PACMAD clade</taxon>
        <taxon>Panicoideae</taxon>
        <taxon>Panicodae</taxon>
        <taxon>Paniceae</taxon>
        <taxon>Panicinae</taxon>
        <taxon>Panicum</taxon>
        <taxon>Panicum sect. Hiantes</taxon>
    </lineage>
</organism>
<sequence length="167" mass="17997">MQLFSITSFSQLYSLLNLQNTDSQTFNPNSMACPLAIRGNAASISSDSYFPILLVGEERNKRGRKRPRSGAGGGAEQSKQPEAGPSESKGAVVWLSRDVVMVVCHLLSSLTAAAALPTSSASRDCVKMNRQQLTLKLKDNRENNLHLDRLRATPAVAALKSNPPSAK</sequence>
<name>A0A8T0X5N0_PANVG</name>